<evidence type="ECO:0000313" key="3">
    <source>
        <dbReference type="EMBL" id="TGD45204.1"/>
    </source>
</evidence>
<name>A0ABY2KR00_9RHOB</name>
<keyword evidence="1" id="KW-0472">Membrane</keyword>
<comment type="caution">
    <text evidence="3">The sequence shown here is derived from an EMBL/GenBank/DDBJ whole genome shotgun (WGS) entry which is preliminary data.</text>
</comment>
<gene>
    <name evidence="3" type="ORF">EEB11_01145</name>
</gene>
<evidence type="ECO:0000256" key="2">
    <source>
        <dbReference type="SAM" id="SignalP"/>
    </source>
</evidence>
<feature type="chain" id="PRO_5045581925" evidence="2">
    <location>
        <begin position="24"/>
        <end position="244"/>
    </location>
</feature>
<feature type="transmembrane region" description="Helical" evidence="1">
    <location>
        <begin position="216"/>
        <end position="237"/>
    </location>
</feature>
<accession>A0ABY2KR00</accession>
<evidence type="ECO:0000256" key="1">
    <source>
        <dbReference type="SAM" id="Phobius"/>
    </source>
</evidence>
<organism evidence="3 4">
    <name type="scientific">Pseudotabrizicola sediminis</name>
    <dbReference type="NCBI Taxonomy" id="2486418"/>
    <lineage>
        <taxon>Bacteria</taxon>
        <taxon>Pseudomonadati</taxon>
        <taxon>Pseudomonadota</taxon>
        <taxon>Alphaproteobacteria</taxon>
        <taxon>Rhodobacterales</taxon>
        <taxon>Paracoccaceae</taxon>
        <taxon>Pseudotabrizicola</taxon>
    </lineage>
</organism>
<protein>
    <submittedName>
        <fullName evidence="3">VPLPA-CTERM sorting domain-containing protein</fullName>
    </submittedName>
</protein>
<dbReference type="Proteomes" id="UP000297741">
    <property type="component" value="Unassembled WGS sequence"/>
</dbReference>
<reference evidence="3 4" key="1">
    <citation type="submission" date="2018-11" db="EMBL/GenBank/DDBJ databases">
        <title>Tabrizicola sp. isolated from sediment of alpine lake.</title>
        <authorList>
            <person name="Liu Z."/>
        </authorList>
    </citation>
    <scope>NUCLEOTIDE SEQUENCE [LARGE SCALE GENOMIC DNA]</scope>
    <source>
        <strain evidence="3 4">DRYC-M-16</strain>
    </source>
</reference>
<feature type="signal peptide" evidence="2">
    <location>
        <begin position="1"/>
        <end position="23"/>
    </location>
</feature>
<keyword evidence="1" id="KW-0812">Transmembrane</keyword>
<dbReference type="EMBL" id="RPEM01000001">
    <property type="protein sequence ID" value="TGD45204.1"/>
    <property type="molecule type" value="Genomic_DNA"/>
</dbReference>
<proteinExistence type="predicted"/>
<dbReference type="RefSeq" id="WP_135428580.1">
    <property type="nucleotide sequence ID" value="NZ_RPEM01000001.1"/>
</dbReference>
<sequence length="244" mass="25762">MIDTKWVAAAAVAACISAGAAQAATYTFDFSNLNSGWKNTLSFGSLENATVKVTASAGTYNNGKNIDTGKSAVATWKDAGLGVCDNKNHCKSDNHRVDGSGKSELVIFNFDTPLAVTSVSFSYFDSFTEEDKHSTCKFWGFACFPWGKSSLVSSEKTFVDMFDLFLGTDRALTGQVGSKVLFTDLPSVLSFGIGASGKHDAFKITGMTAEHIETPAAVPLPAGGLLLLTAMGGIAALKRRRKAA</sequence>
<keyword evidence="1" id="KW-1133">Transmembrane helix</keyword>
<keyword evidence="4" id="KW-1185">Reference proteome</keyword>
<dbReference type="NCBIfam" id="TIGR03370">
    <property type="entry name" value="VPLPA-CTERM"/>
    <property type="match status" value="1"/>
</dbReference>
<dbReference type="InterPro" id="IPR022472">
    <property type="entry name" value="VPLPA-CTERM"/>
</dbReference>
<keyword evidence="2" id="KW-0732">Signal</keyword>
<evidence type="ECO:0000313" key="4">
    <source>
        <dbReference type="Proteomes" id="UP000297741"/>
    </source>
</evidence>